<accession>A0AAT9HBY4</accession>
<gene>
    <name evidence="3" type="ORF">SHKM778_13280</name>
</gene>
<organism evidence="3">
    <name type="scientific">Streptomyces haneummycinicus</name>
    <dbReference type="NCBI Taxonomy" id="3074435"/>
    <lineage>
        <taxon>Bacteria</taxon>
        <taxon>Bacillati</taxon>
        <taxon>Actinomycetota</taxon>
        <taxon>Actinomycetes</taxon>
        <taxon>Kitasatosporales</taxon>
        <taxon>Streptomycetaceae</taxon>
        <taxon>Streptomyces</taxon>
    </lineage>
</organism>
<protein>
    <recommendedName>
        <fullName evidence="2">OAA-family lectin sugar binding domain-containing protein</fullName>
    </recommendedName>
</protein>
<reference evidence="3" key="1">
    <citation type="submission" date="2024-06" db="EMBL/GenBank/DDBJ databases">
        <authorList>
            <consortium name="consrtm"/>
            <person name="Uemura M."/>
            <person name="Terahara T."/>
        </authorList>
    </citation>
    <scope>NUCLEOTIDE SEQUENCE</scope>
    <source>
        <strain evidence="3">KM77-8</strain>
    </source>
</reference>
<dbReference type="InterPro" id="IPR040964">
    <property type="entry name" value="SBD"/>
</dbReference>
<dbReference type="Gene3D" id="2.60.120.260">
    <property type="entry name" value="Galactose-binding domain-like"/>
    <property type="match status" value="1"/>
</dbReference>
<evidence type="ECO:0000256" key="1">
    <source>
        <dbReference type="SAM" id="MobiDB-lite"/>
    </source>
</evidence>
<feature type="domain" description="OAA-family lectin sugar binding" evidence="2">
    <location>
        <begin position="100"/>
        <end position="129"/>
    </location>
</feature>
<feature type="compositionally biased region" description="Basic and acidic residues" evidence="1">
    <location>
        <begin position="1"/>
        <end position="10"/>
    </location>
</feature>
<evidence type="ECO:0000259" key="2">
    <source>
        <dbReference type="Pfam" id="PF17882"/>
    </source>
</evidence>
<reference evidence="3" key="2">
    <citation type="submission" date="2024-07" db="EMBL/GenBank/DDBJ databases">
        <title>Streptomyces haneummycinica sp. nov., a new antibiotic-producing actinobacterium isolated from marine sediment.</title>
        <authorList>
            <person name="Uemura M."/>
            <person name="Hamada M."/>
            <person name="Hirano S."/>
            <person name="Kobayashi K."/>
            <person name="Ohshiro T."/>
            <person name="Kobayashi T."/>
            <person name="Terahara T."/>
        </authorList>
    </citation>
    <scope>NUCLEOTIDE SEQUENCE</scope>
    <source>
        <strain evidence="3">KM77-8</strain>
    </source>
</reference>
<evidence type="ECO:0000313" key="3">
    <source>
        <dbReference type="EMBL" id="BFO14940.1"/>
    </source>
</evidence>
<proteinExistence type="predicted"/>
<dbReference type="AlphaFoldDB" id="A0AAT9HBY4"/>
<sequence>MADVRGDRPSRLHPGPPHRRRLVLPDLGERLRRPGPRDWTLLGSQDGHAWTPLDTRSGERFPERFQTREFHLRSHARAYRHYRLDITRNAGGSEVQLARVRFAEAPAGQAFTGYYQRWNEGPIGYRGTPVAAMSSAVPTAPRVASELQAAVASLSETAQALAALAAQLRKH</sequence>
<dbReference type="Pfam" id="PF17882">
    <property type="entry name" value="SBD"/>
    <property type="match status" value="1"/>
</dbReference>
<feature type="region of interest" description="Disordered" evidence="1">
    <location>
        <begin position="1"/>
        <end position="21"/>
    </location>
</feature>
<dbReference type="EMBL" id="AP035768">
    <property type="protein sequence ID" value="BFO14940.1"/>
    <property type="molecule type" value="Genomic_DNA"/>
</dbReference>
<name>A0AAT9HBY4_9ACTN</name>